<dbReference type="SUPFAM" id="SSF56542">
    <property type="entry name" value="Substrate-binding domain of HMG-CoA reductase"/>
    <property type="match status" value="1"/>
</dbReference>
<evidence type="ECO:0000256" key="1">
    <source>
        <dbReference type="ARBA" id="ARBA00004370"/>
    </source>
</evidence>
<evidence type="ECO:0000256" key="2">
    <source>
        <dbReference type="ARBA" id="ARBA00007661"/>
    </source>
</evidence>
<dbReference type="InterPro" id="IPR023282">
    <property type="entry name" value="HMG_CoA_Rdtase_N"/>
</dbReference>
<dbReference type="InterPro" id="IPR009023">
    <property type="entry name" value="HMG_CoA_Rdtase_NAD(P)-bd_sf"/>
</dbReference>
<sequence length="452" mass="47962">MFRANALRQSVARVVRGGNVAKHGRGLHVRSISTVGGRTVTTTAGEARLEEEGVDNVPHYKLEQYLGDNLAAARTRKERLYPTADNIPVEGNDFDTQGFYDQVHGTNCENVIGFLPIPIGVIGPVLVNGEEYMVPMATTEGALLASANRGTRAIREAGGCFASVLRDGMTRSPVLEFSSSREAAEFSFWVSSEELFPSLKAAFESTTNFGKLKSITPTVAGKYCYLRFEATTGDAMGMNMVGKGVNVVIEEILASTPNAKLLSLSSNMCTDKKPNAINWINGRGKSVVCEVTLPRRVVETVLKTTVEDLARLSIAKNFVGSSLAGSIGGNNAHASNIVTALYLATGQDPAQNVGSSNCMIIMEPQNGGEELHVSVTMPSIECGTVGGGTSLATQRECLKQLGIAGADRENPGGNARKLAEIIAASVLSGELSLNAALSSNHLISAHMDLNRK</sequence>
<dbReference type="FunFam" id="3.90.770.10:FF:000001">
    <property type="entry name" value="3-hydroxy-3-methylglutaryl coenzyme A reductase"/>
    <property type="match status" value="1"/>
</dbReference>
<dbReference type="GO" id="GO:0016126">
    <property type="term" value="P:sterol biosynthetic process"/>
    <property type="evidence" value="ECO:0007669"/>
    <property type="project" value="TreeGrafter"/>
</dbReference>
<dbReference type="Pfam" id="PF00368">
    <property type="entry name" value="HMG-CoA_red"/>
    <property type="match status" value="1"/>
</dbReference>
<dbReference type="Gene3D" id="1.10.3270.10">
    <property type="entry name" value="HMGR, N-terminal domain"/>
    <property type="match status" value="1"/>
</dbReference>
<reference evidence="7" key="1">
    <citation type="submission" date="2021-01" db="EMBL/GenBank/DDBJ databases">
        <authorList>
            <person name="Corre E."/>
            <person name="Pelletier E."/>
            <person name="Niang G."/>
            <person name="Scheremetjew M."/>
            <person name="Finn R."/>
            <person name="Kale V."/>
            <person name="Holt S."/>
            <person name="Cochrane G."/>
            <person name="Meng A."/>
            <person name="Brown T."/>
            <person name="Cohen L."/>
        </authorList>
    </citation>
    <scope>NUCLEOTIDE SEQUENCE</scope>
    <source>
        <strain evidence="7">NY070348D</strain>
    </source>
</reference>
<comment type="pathway">
    <text evidence="6">Metabolic intermediate biosynthesis; (R)-mevalonate biosynthesis; (R)-mevalonate from acetyl-CoA: step 3/3.</text>
</comment>
<dbReference type="GO" id="GO:0004420">
    <property type="term" value="F:hydroxymethylglutaryl-CoA reductase (NADPH) activity"/>
    <property type="evidence" value="ECO:0007669"/>
    <property type="project" value="UniProtKB-EC"/>
</dbReference>
<dbReference type="AlphaFoldDB" id="A0A7S2RTI0"/>
<evidence type="ECO:0000256" key="5">
    <source>
        <dbReference type="ARBA" id="ARBA00023136"/>
    </source>
</evidence>
<dbReference type="GO" id="GO:0015936">
    <property type="term" value="P:coenzyme A metabolic process"/>
    <property type="evidence" value="ECO:0007669"/>
    <property type="project" value="InterPro"/>
</dbReference>
<dbReference type="InterPro" id="IPR023076">
    <property type="entry name" value="HMG_CoA_Rdtase_CS"/>
</dbReference>
<keyword evidence="5" id="KW-0472">Membrane</keyword>
<proteinExistence type="inferred from homology"/>
<keyword evidence="4 6" id="KW-0560">Oxidoreductase</keyword>
<evidence type="ECO:0000256" key="6">
    <source>
        <dbReference type="RuleBase" id="RU361219"/>
    </source>
</evidence>
<accession>A0A7S2RTI0</accession>
<dbReference type="GO" id="GO:0008299">
    <property type="term" value="P:isoprenoid biosynthetic process"/>
    <property type="evidence" value="ECO:0007669"/>
    <property type="project" value="InterPro"/>
</dbReference>
<dbReference type="InterPro" id="IPR023074">
    <property type="entry name" value="HMG_CoA_Rdtase_cat_sf"/>
</dbReference>
<keyword evidence="6" id="KW-0256">Endoplasmic reticulum</keyword>
<dbReference type="EC" id="1.1.1.34" evidence="6"/>
<keyword evidence="3 6" id="KW-0521">NADP</keyword>
<dbReference type="PANTHER" id="PTHR10572">
    <property type="entry name" value="3-HYDROXY-3-METHYLGLUTARYL-COENZYME A REDUCTASE"/>
    <property type="match status" value="1"/>
</dbReference>
<evidence type="ECO:0000256" key="3">
    <source>
        <dbReference type="ARBA" id="ARBA00022857"/>
    </source>
</evidence>
<evidence type="ECO:0000256" key="4">
    <source>
        <dbReference type="ARBA" id="ARBA00023002"/>
    </source>
</evidence>
<dbReference type="InterPro" id="IPR002202">
    <property type="entry name" value="HMG_CoA_Rdtase"/>
</dbReference>
<dbReference type="Gene3D" id="3.30.70.420">
    <property type="entry name" value="Hydroxymethylglutaryl-CoA reductase, class I/II, NAD/NADP-binding domain"/>
    <property type="match status" value="1"/>
</dbReference>
<protein>
    <recommendedName>
        <fullName evidence="6">3-hydroxy-3-methylglutaryl coenzyme A reductase</fullName>
        <shortName evidence="6">HMG-CoA reductase</shortName>
        <ecNumber evidence="6">1.1.1.34</ecNumber>
    </recommendedName>
</protein>
<gene>
    <name evidence="7" type="ORF">QSP1433_LOCUS6466</name>
</gene>
<dbReference type="Gene3D" id="3.90.770.10">
    <property type="entry name" value="3-hydroxy-3-methylglutaryl-coenzyme A Reductase, Chain A, domain 2"/>
    <property type="match status" value="1"/>
</dbReference>
<dbReference type="PRINTS" id="PR00071">
    <property type="entry name" value="HMGCOARDTASE"/>
</dbReference>
<dbReference type="GO" id="GO:0005778">
    <property type="term" value="C:peroxisomal membrane"/>
    <property type="evidence" value="ECO:0007669"/>
    <property type="project" value="TreeGrafter"/>
</dbReference>
<dbReference type="SUPFAM" id="SSF55035">
    <property type="entry name" value="NAD-binding domain of HMG-CoA reductase"/>
    <property type="match status" value="1"/>
</dbReference>
<dbReference type="GO" id="GO:0005789">
    <property type="term" value="C:endoplasmic reticulum membrane"/>
    <property type="evidence" value="ECO:0007669"/>
    <property type="project" value="UniProtKB-SubCell"/>
</dbReference>
<dbReference type="PROSITE" id="PS00066">
    <property type="entry name" value="HMG_COA_REDUCTASE_1"/>
    <property type="match status" value="1"/>
</dbReference>
<dbReference type="InterPro" id="IPR009029">
    <property type="entry name" value="HMG_CoA_Rdtase_sub-bd_dom_sf"/>
</dbReference>
<dbReference type="CDD" id="cd00643">
    <property type="entry name" value="HMG-CoA_reductase_classI"/>
    <property type="match status" value="1"/>
</dbReference>
<dbReference type="PROSITE" id="PS50065">
    <property type="entry name" value="HMG_COA_REDUCTASE_4"/>
    <property type="match status" value="1"/>
</dbReference>
<organism evidence="7">
    <name type="scientific">Mucochytrium quahogii</name>
    <dbReference type="NCBI Taxonomy" id="96639"/>
    <lineage>
        <taxon>Eukaryota</taxon>
        <taxon>Sar</taxon>
        <taxon>Stramenopiles</taxon>
        <taxon>Bigyra</taxon>
        <taxon>Labyrinthulomycetes</taxon>
        <taxon>Thraustochytrida</taxon>
        <taxon>Thraustochytriidae</taxon>
        <taxon>Mucochytrium</taxon>
    </lineage>
</organism>
<comment type="similarity">
    <text evidence="2 6">Belongs to the HMG-CoA reductase family.</text>
</comment>
<dbReference type="InterPro" id="IPR004554">
    <property type="entry name" value="HMG_CoA_Rdtase_eu_arc"/>
</dbReference>
<comment type="subcellular location">
    <subcellularLocation>
        <location evidence="6">Endoplasmic reticulum membrane</location>
        <topology evidence="6">Multi-pass membrane protein</topology>
    </subcellularLocation>
    <subcellularLocation>
        <location evidence="1">Membrane</location>
    </subcellularLocation>
</comment>
<dbReference type="PANTHER" id="PTHR10572:SF24">
    <property type="entry name" value="3-HYDROXY-3-METHYLGLUTARYL-COENZYME A REDUCTASE"/>
    <property type="match status" value="1"/>
</dbReference>
<comment type="catalytic activity">
    <reaction evidence="6">
        <text>(R)-mevalonate + 2 NADP(+) + CoA = (3S)-3-hydroxy-3-methylglutaryl-CoA + 2 NADPH + 2 H(+)</text>
        <dbReference type="Rhea" id="RHEA:15989"/>
        <dbReference type="ChEBI" id="CHEBI:15378"/>
        <dbReference type="ChEBI" id="CHEBI:36464"/>
        <dbReference type="ChEBI" id="CHEBI:43074"/>
        <dbReference type="ChEBI" id="CHEBI:57287"/>
        <dbReference type="ChEBI" id="CHEBI:57783"/>
        <dbReference type="ChEBI" id="CHEBI:58349"/>
        <dbReference type="EC" id="1.1.1.34"/>
    </reaction>
</comment>
<dbReference type="UniPathway" id="UPA00058">
    <property type="reaction ID" value="UER00103"/>
</dbReference>
<evidence type="ECO:0000313" key="7">
    <source>
        <dbReference type="EMBL" id="CAD9679225.1"/>
    </source>
</evidence>
<dbReference type="FunFam" id="3.30.70.420:FF:000001">
    <property type="entry name" value="3-hydroxy-3-methylglutaryl coenzyme A reductase"/>
    <property type="match status" value="1"/>
</dbReference>
<name>A0A7S2RTI0_9STRA</name>
<dbReference type="EMBL" id="HBHK01010372">
    <property type="protein sequence ID" value="CAD9679225.1"/>
    <property type="molecule type" value="Transcribed_RNA"/>
</dbReference>
<dbReference type="NCBIfam" id="TIGR00533">
    <property type="entry name" value="HMG_CoA_R_NADP"/>
    <property type="match status" value="1"/>
</dbReference>